<evidence type="ECO:0000256" key="2">
    <source>
        <dbReference type="SAM" id="Phobius"/>
    </source>
</evidence>
<comment type="caution">
    <text evidence="3">The sequence shown here is derived from an EMBL/GenBank/DDBJ whole genome shotgun (WGS) entry which is preliminary data.</text>
</comment>
<dbReference type="Proteomes" id="UP000676565">
    <property type="component" value="Unassembled WGS sequence"/>
</dbReference>
<accession>A0ABS5BXR0</accession>
<feature type="region of interest" description="Disordered" evidence="1">
    <location>
        <begin position="33"/>
        <end position="106"/>
    </location>
</feature>
<gene>
    <name evidence="3" type="ORF">J8F10_23280</name>
</gene>
<keyword evidence="2" id="KW-0472">Membrane</keyword>
<keyword evidence="4" id="KW-1185">Reference proteome</keyword>
<feature type="transmembrane region" description="Helical" evidence="2">
    <location>
        <begin position="112"/>
        <end position="137"/>
    </location>
</feature>
<feature type="compositionally biased region" description="Basic and acidic residues" evidence="1">
    <location>
        <begin position="41"/>
        <end position="87"/>
    </location>
</feature>
<name>A0ABS5BXR0_9BACT</name>
<reference evidence="3 4" key="1">
    <citation type="submission" date="2021-04" db="EMBL/GenBank/DDBJ databases">
        <authorList>
            <person name="Ivanova A."/>
        </authorList>
    </citation>
    <scope>NUCLEOTIDE SEQUENCE [LARGE SCALE GENOMIC DNA]</scope>
    <source>
        <strain evidence="3 4">G18</strain>
    </source>
</reference>
<keyword evidence="2" id="KW-0812">Transmembrane</keyword>
<proteinExistence type="predicted"/>
<evidence type="ECO:0000313" key="4">
    <source>
        <dbReference type="Proteomes" id="UP000676565"/>
    </source>
</evidence>
<evidence type="ECO:0000256" key="1">
    <source>
        <dbReference type="SAM" id="MobiDB-lite"/>
    </source>
</evidence>
<dbReference type="RefSeq" id="WP_210657930.1">
    <property type="nucleotide sequence ID" value="NZ_JAGKQQ010000001.1"/>
</dbReference>
<evidence type="ECO:0000313" key="3">
    <source>
        <dbReference type="EMBL" id="MBP3958182.1"/>
    </source>
</evidence>
<dbReference type="EMBL" id="JAGKQQ010000001">
    <property type="protein sequence ID" value="MBP3958182.1"/>
    <property type="molecule type" value="Genomic_DNA"/>
</dbReference>
<organism evidence="3 4">
    <name type="scientific">Gemmata palustris</name>
    <dbReference type="NCBI Taxonomy" id="2822762"/>
    <lineage>
        <taxon>Bacteria</taxon>
        <taxon>Pseudomonadati</taxon>
        <taxon>Planctomycetota</taxon>
        <taxon>Planctomycetia</taxon>
        <taxon>Gemmatales</taxon>
        <taxon>Gemmataceae</taxon>
        <taxon>Gemmata</taxon>
    </lineage>
</organism>
<evidence type="ECO:0008006" key="5">
    <source>
        <dbReference type="Google" id="ProtNLM"/>
    </source>
</evidence>
<sequence length="303" mass="34299">MAFQFNCPTCGTGMIGTADRVGRDVRCPSCLNTFPTPEPPQFDRHEPAPEDDRRFDREPPREPRRREPRGDYEPDYDRNHDDRREYDRDYDEEPRPRRRRRPPPPPPGRGPLFWIVIIFGVLLLGTCACCGGGFLLLPGEKWHKHQSPEGGFAVDLPVPAKKGSPIPGMKLEPGQQAEGAVLWKRGEVYLISYVPVPPVGQRAATEEALLDQAVQEMKNDRNIKRVVRNERVAVSGFPGREVEYLYEDNGTYVGRIIISNRRLYIVVAGGRFVSPGNANVRRFLDSFEITDPAPQPKGKFGRP</sequence>
<keyword evidence="2" id="KW-1133">Transmembrane helix</keyword>
<protein>
    <recommendedName>
        <fullName evidence="5">DUF1795 domain-containing protein</fullName>
    </recommendedName>
</protein>